<dbReference type="AlphaFoldDB" id="A0A3L6EUI2"/>
<reference evidence="1" key="1">
    <citation type="journal article" date="2018" name="Nat. Genet.">
        <title>Extensive intraspecific gene order and gene structural variations between Mo17 and other maize genomes.</title>
        <authorList>
            <person name="Sun S."/>
            <person name="Zhou Y."/>
            <person name="Chen J."/>
            <person name="Shi J."/>
            <person name="Zhao H."/>
            <person name="Zhao H."/>
            <person name="Song W."/>
            <person name="Zhang M."/>
            <person name="Cui Y."/>
            <person name="Dong X."/>
            <person name="Liu H."/>
            <person name="Ma X."/>
            <person name="Jiao Y."/>
            <person name="Wang B."/>
            <person name="Wei X."/>
            <person name="Stein J.C."/>
            <person name="Glaubitz J.C."/>
            <person name="Lu F."/>
            <person name="Yu G."/>
            <person name="Liang C."/>
            <person name="Fengler K."/>
            <person name="Li B."/>
            <person name="Rafalski A."/>
            <person name="Schnable P.S."/>
            <person name="Ware D.H."/>
            <person name="Buckler E.S."/>
            <person name="Lai J."/>
        </authorList>
    </citation>
    <scope>NUCLEOTIDE SEQUENCE [LARGE SCALE GENOMIC DNA]</scope>
    <source>
        <tissue evidence="1">Seedling</tissue>
    </source>
</reference>
<accession>A0A3L6EUI2</accession>
<comment type="caution">
    <text evidence="1">The sequence shown here is derived from an EMBL/GenBank/DDBJ whole genome shotgun (WGS) entry which is preliminary data.</text>
</comment>
<dbReference type="Proteomes" id="UP000251960">
    <property type="component" value="Chromosome 5"/>
</dbReference>
<dbReference type="EMBL" id="NCVQ01000006">
    <property type="protein sequence ID" value="PWZ24722.1"/>
    <property type="molecule type" value="Genomic_DNA"/>
</dbReference>
<name>A0A3L6EUI2_MAIZE</name>
<sequence length="73" mass="7312">MDRGGFVGVGACLNDLWKGQGDTAKCAATGQVTGTTTWAVGVKRSAGMKVASAAGVAMGMGNHVLYMLAPVPL</sequence>
<protein>
    <submittedName>
        <fullName evidence="1">Uncharacterized protein</fullName>
    </submittedName>
</protein>
<organism evidence="1">
    <name type="scientific">Zea mays</name>
    <name type="common">Maize</name>
    <dbReference type="NCBI Taxonomy" id="4577"/>
    <lineage>
        <taxon>Eukaryota</taxon>
        <taxon>Viridiplantae</taxon>
        <taxon>Streptophyta</taxon>
        <taxon>Embryophyta</taxon>
        <taxon>Tracheophyta</taxon>
        <taxon>Spermatophyta</taxon>
        <taxon>Magnoliopsida</taxon>
        <taxon>Liliopsida</taxon>
        <taxon>Poales</taxon>
        <taxon>Poaceae</taxon>
        <taxon>PACMAD clade</taxon>
        <taxon>Panicoideae</taxon>
        <taxon>Andropogonodae</taxon>
        <taxon>Andropogoneae</taxon>
        <taxon>Tripsacinae</taxon>
        <taxon>Zea</taxon>
    </lineage>
</organism>
<proteinExistence type="predicted"/>
<evidence type="ECO:0000313" key="1">
    <source>
        <dbReference type="EMBL" id="PWZ24722.1"/>
    </source>
</evidence>
<gene>
    <name evidence="1" type="ORF">Zm00014a_009857</name>
</gene>